<keyword evidence="6" id="KW-1185">Reference proteome</keyword>
<comment type="caution">
    <text evidence="5">The sequence shown here is derived from an EMBL/GenBank/DDBJ whole genome shotgun (WGS) entry which is preliminary data.</text>
</comment>
<evidence type="ECO:0000313" key="5">
    <source>
        <dbReference type="EMBL" id="KAG8390179.1"/>
    </source>
</evidence>
<dbReference type="AlphaFoldDB" id="A0AAV6Y5R0"/>
<feature type="region of interest" description="Disordered" evidence="1">
    <location>
        <begin position="36"/>
        <end position="60"/>
    </location>
</feature>
<evidence type="ECO:0000256" key="2">
    <source>
        <dbReference type="SAM" id="Phobius"/>
    </source>
</evidence>
<dbReference type="PANTHER" id="PTHR34200:SF9">
    <property type="match status" value="1"/>
</dbReference>
<keyword evidence="3" id="KW-0732">Signal</keyword>
<accession>A0AAV6Y5R0</accession>
<sequence length="272" mass="30667">MKLLRLTLLVIFSIQFVQRQSTASFLQNFRKYQMSPSPSPVPAENTNPGNDQSPMNPPKGETCDMVSNECDIKDYSITACVPFLGDGFQAPYLLVQNGGESSLKLNIVLRPENISLEDIAVCGHEIKKVNLTSNVGSNSSILLSVGNKECTIQIAALTRQDFSMRYMTPVNGAYLFLLTTIFIGGTWACCKFKKTRRHLNGVPYQELEMRQQDSNPSYVIETAEGWDKNWDDDDDDWDEEKAVRSPGARKVLENGTSLKYIDTSQWRNDWDD</sequence>
<evidence type="ECO:0000259" key="4">
    <source>
        <dbReference type="Pfam" id="PF24053"/>
    </source>
</evidence>
<evidence type="ECO:0000313" key="6">
    <source>
        <dbReference type="Proteomes" id="UP000826271"/>
    </source>
</evidence>
<dbReference type="Proteomes" id="UP000826271">
    <property type="component" value="Unassembled WGS sequence"/>
</dbReference>
<keyword evidence="2" id="KW-0472">Membrane</keyword>
<feature type="transmembrane region" description="Helical" evidence="2">
    <location>
        <begin position="172"/>
        <end position="190"/>
    </location>
</feature>
<reference evidence="5" key="1">
    <citation type="submission" date="2019-10" db="EMBL/GenBank/DDBJ databases">
        <authorList>
            <person name="Zhang R."/>
            <person name="Pan Y."/>
            <person name="Wang J."/>
            <person name="Ma R."/>
            <person name="Yu S."/>
        </authorList>
    </citation>
    <scope>NUCLEOTIDE SEQUENCE</scope>
    <source>
        <strain evidence="5">LA-IB0</strain>
        <tissue evidence="5">Leaf</tissue>
    </source>
</reference>
<evidence type="ECO:0000256" key="3">
    <source>
        <dbReference type="SAM" id="SignalP"/>
    </source>
</evidence>
<organism evidence="5 6">
    <name type="scientific">Buddleja alternifolia</name>
    <dbReference type="NCBI Taxonomy" id="168488"/>
    <lineage>
        <taxon>Eukaryota</taxon>
        <taxon>Viridiplantae</taxon>
        <taxon>Streptophyta</taxon>
        <taxon>Embryophyta</taxon>
        <taxon>Tracheophyta</taxon>
        <taxon>Spermatophyta</taxon>
        <taxon>Magnoliopsida</taxon>
        <taxon>eudicotyledons</taxon>
        <taxon>Gunneridae</taxon>
        <taxon>Pentapetalae</taxon>
        <taxon>asterids</taxon>
        <taxon>lamiids</taxon>
        <taxon>Lamiales</taxon>
        <taxon>Scrophulariaceae</taxon>
        <taxon>Buddlejeae</taxon>
        <taxon>Buddleja</taxon>
    </lineage>
</organism>
<dbReference type="EMBL" id="WHWC01000001">
    <property type="protein sequence ID" value="KAG8390179.1"/>
    <property type="molecule type" value="Genomic_DNA"/>
</dbReference>
<evidence type="ECO:0000256" key="1">
    <source>
        <dbReference type="SAM" id="MobiDB-lite"/>
    </source>
</evidence>
<name>A0AAV6Y5R0_9LAMI</name>
<feature type="compositionally biased region" description="Acidic residues" evidence="1">
    <location>
        <begin position="230"/>
        <end position="239"/>
    </location>
</feature>
<gene>
    <name evidence="5" type="ORF">BUALT_Bualt01G0056500</name>
</gene>
<feature type="signal peptide" evidence="3">
    <location>
        <begin position="1"/>
        <end position="19"/>
    </location>
</feature>
<dbReference type="PANTHER" id="PTHR34200">
    <property type="entry name" value="DENTIN SIALOPHOSPHOPROTEIN-LIKE ISOFORM X1"/>
    <property type="match status" value="1"/>
</dbReference>
<dbReference type="InterPro" id="IPR055780">
    <property type="entry name" value="DUF7356"/>
</dbReference>
<feature type="compositionally biased region" description="Polar residues" evidence="1">
    <location>
        <begin position="44"/>
        <end position="54"/>
    </location>
</feature>
<protein>
    <recommendedName>
        <fullName evidence="4">DUF7356 domain-containing protein</fullName>
    </recommendedName>
</protein>
<proteinExistence type="predicted"/>
<dbReference type="Pfam" id="PF24053">
    <property type="entry name" value="DUF7356"/>
    <property type="match status" value="1"/>
</dbReference>
<feature type="domain" description="DUF7356" evidence="4">
    <location>
        <begin position="57"/>
        <end position="156"/>
    </location>
</feature>
<keyword evidence="2" id="KW-1133">Transmembrane helix</keyword>
<feature type="region of interest" description="Disordered" evidence="1">
    <location>
        <begin position="227"/>
        <end position="248"/>
    </location>
</feature>
<feature type="chain" id="PRO_5043395091" description="DUF7356 domain-containing protein" evidence="3">
    <location>
        <begin position="20"/>
        <end position="272"/>
    </location>
</feature>
<keyword evidence="2" id="KW-0812">Transmembrane</keyword>